<comment type="similarity">
    <text evidence="5">In the C-terminal section; belongs to the cyclodeaminase/cyclohydrolase family.</text>
</comment>
<dbReference type="EC" id="2.1.2.5" evidence="6"/>
<evidence type="ECO:0000256" key="14">
    <source>
        <dbReference type="ARBA" id="ARBA00023212"/>
    </source>
</evidence>
<dbReference type="InterPro" id="IPR022384">
    <property type="entry name" value="FormiminoTrfase_cat_dom_sf"/>
</dbReference>
<dbReference type="SUPFAM" id="SSF55116">
    <property type="entry name" value="Formiminotransferase domain of formiminotransferase-cyclodeaminase"/>
    <property type="match status" value="2"/>
</dbReference>
<dbReference type="Pfam" id="PF02971">
    <property type="entry name" value="FTCD"/>
    <property type="match status" value="1"/>
</dbReference>
<keyword evidence="15 22" id="KW-0456">Lyase</keyword>
<evidence type="ECO:0000256" key="11">
    <source>
        <dbReference type="ARBA" id="ARBA00022808"/>
    </source>
</evidence>
<name>A0A0S4KTG6_9BACT</name>
<comment type="function">
    <text evidence="17">Folate-dependent enzyme, that displays both transferase and deaminase activity. Serves to channel one-carbon units from formiminoglutamate to the folate pool.</text>
</comment>
<dbReference type="RefSeq" id="WP_082633648.1">
    <property type="nucleotide sequence ID" value="NZ_LN885086.1"/>
</dbReference>
<dbReference type="NCBIfam" id="TIGR02024">
    <property type="entry name" value="FtcD"/>
    <property type="match status" value="1"/>
</dbReference>
<keyword evidence="12" id="KW-0290">Folate-binding</keyword>
<comment type="similarity">
    <text evidence="4">In the N-terminal section; belongs to the formiminotransferase family.</text>
</comment>
<evidence type="ECO:0000256" key="6">
    <source>
        <dbReference type="ARBA" id="ARBA00012252"/>
    </source>
</evidence>
<dbReference type="InterPro" id="IPR007044">
    <property type="entry name" value="Cyclodeamin/CycHdrlase"/>
</dbReference>
<dbReference type="GO" id="GO:0030412">
    <property type="term" value="F:formimidoyltetrahydrofolate cyclodeaminase activity"/>
    <property type="evidence" value="ECO:0007669"/>
    <property type="project" value="UniProtKB-EC"/>
</dbReference>
<evidence type="ECO:0000256" key="18">
    <source>
        <dbReference type="ARBA" id="ARBA00025915"/>
    </source>
</evidence>
<dbReference type="UniPathway" id="UPA00379">
    <property type="reaction ID" value="UER00555"/>
</dbReference>
<feature type="domain" description="Formiminotransferase C-terminal subdomain" evidence="20">
    <location>
        <begin position="182"/>
        <end position="296"/>
    </location>
</feature>
<evidence type="ECO:0000313" key="23">
    <source>
        <dbReference type="Proteomes" id="UP000066284"/>
    </source>
</evidence>
<keyword evidence="11" id="KW-0369">Histidine metabolism</keyword>
<proteinExistence type="inferred from homology"/>
<dbReference type="InterPro" id="IPR013802">
    <property type="entry name" value="Formiminotransferase_C"/>
</dbReference>
<evidence type="ECO:0000259" key="21">
    <source>
        <dbReference type="SMART" id="SM01222"/>
    </source>
</evidence>
<dbReference type="OrthoDB" id="9773217at2"/>
<evidence type="ECO:0000256" key="2">
    <source>
        <dbReference type="ARBA" id="ARBA00004555"/>
    </source>
</evidence>
<evidence type="ECO:0000256" key="12">
    <source>
        <dbReference type="ARBA" id="ARBA00022954"/>
    </source>
</evidence>
<reference evidence="23" key="1">
    <citation type="submission" date="2015-09" db="EMBL/GenBank/DDBJ databases">
        <authorList>
            <person name="Daims H."/>
        </authorList>
    </citation>
    <scope>NUCLEOTIDE SEQUENCE [LARGE SCALE GENOMIC DNA]</scope>
</reference>
<evidence type="ECO:0000313" key="22">
    <source>
        <dbReference type="EMBL" id="CUQ66617.1"/>
    </source>
</evidence>
<sequence>MPPLIECVPNFSEGRDQAVIQALVAAIISVPDVRFLHRTMDPDHHRSVLTFAGPPDAVGEAAWRVIVRATELIDLRRHEGVHPRIGATDVVPFVPLQDVAMDDCARLARMIGQEVGTRLKIPVFLYEEAAPTEARRRLEAIRKGGLTGLASRMEQDSAWSPDFGPSRLHETAGAIVIGARTPLIAFNVDLATDDLSIAKDIARSIRASNGGLPGLKAIGVPLTGRGLVQVAMNVTDYHVTPLDRAFRAVEAEAAKHGVLIAGSEIVGLVPRAAVTQAMVAALRLQGFDESHVLETALATADAQQRDQTLRGFLDAIAAPRPTPGGGSVAAYVGALAASLGVMGARLGGHQDKEQELTHLQQRLHRLVQSDADAYGKLMEACTIPKHDPNRPQAVSDALHLATEIPIEIAELSCRVGRSLHEISRSAKPLVRSDLTVGIQMAVAAAASAIVTARENVNRQRNQNIRESQASRIARAEQNLEELKVLCYTPPPVE</sequence>
<keyword evidence="23" id="KW-1185">Reference proteome</keyword>
<protein>
    <recommendedName>
        <fullName evidence="8">Formimidoyltransferase-cyclodeaminase</fullName>
        <ecNumber evidence="6">2.1.2.5</ecNumber>
        <ecNumber evidence="7">4.3.1.4</ecNumber>
    </recommendedName>
    <alternativeName>
        <fullName evidence="19">Formiminotransferase-cyclodeaminase</fullName>
    </alternativeName>
</protein>
<dbReference type="STRING" id="1715989.NITINOP_1642"/>
<keyword evidence="9" id="KW-0963">Cytoplasm</keyword>
<evidence type="ECO:0000256" key="16">
    <source>
        <dbReference type="ARBA" id="ARBA00023268"/>
    </source>
</evidence>
<dbReference type="Pfam" id="PF04961">
    <property type="entry name" value="FTCD_C"/>
    <property type="match status" value="1"/>
</dbReference>
<dbReference type="InterPro" id="IPR037070">
    <property type="entry name" value="Formiminotransferase_C_sf"/>
</dbReference>
<dbReference type="SUPFAM" id="SSF101262">
    <property type="entry name" value="Methenyltetrahydrofolate cyclohydrolase-like"/>
    <property type="match status" value="1"/>
</dbReference>
<dbReference type="GO" id="GO:0019556">
    <property type="term" value="P:L-histidine catabolic process to glutamate and formamide"/>
    <property type="evidence" value="ECO:0007669"/>
    <property type="project" value="UniProtKB-UniPathway"/>
</dbReference>
<evidence type="ECO:0000256" key="13">
    <source>
        <dbReference type="ARBA" id="ARBA00023034"/>
    </source>
</evidence>
<gene>
    <name evidence="22" type="ORF">NITINOP_1642</name>
</gene>
<evidence type="ECO:0000256" key="19">
    <source>
        <dbReference type="ARBA" id="ARBA00030029"/>
    </source>
</evidence>
<dbReference type="Pfam" id="PF07837">
    <property type="entry name" value="FTCD_N"/>
    <property type="match status" value="1"/>
</dbReference>
<dbReference type="KEGG" id="nio:NITINOP_1642"/>
<evidence type="ECO:0000256" key="17">
    <source>
        <dbReference type="ARBA" id="ARBA00025506"/>
    </source>
</evidence>
<dbReference type="InterPro" id="IPR004227">
    <property type="entry name" value="Formiminotransferase_cat"/>
</dbReference>
<evidence type="ECO:0000256" key="5">
    <source>
        <dbReference type="ARBA" id="ARBA00010825"/>
    </source>
</evidence>
<evidence type="ECO:0000256" key="4">
    <source>
        <dbReference type="ARBA" id="ARBA00008297"/>
    </source>
</evidence>
<dbReference type="GO" id="GO:0005814">
    <property type="term" value="C:centriole"/>
    <property type="evidence" value="ECO:0007669"/>
    <property type="project" value="UniProtKB-SubCell"/>
</dbReference>
<dbReference type="GO" id="GO:0005542">
    <property type="term" value="F:folic acid binding"/>
    <property type="evidence" value="ECO:0007669"/>
    <property type="project" value="UniProtKB-KW"/>
</dbReference>
<dbReference type="EMBL" id="LN885086">
    <property type="protein sequence ID" value="CUQ66617.1"/>
    <property type="molecule type" value="Genomic_DNA"/>
</dbReference>
<evidence type="ECO:0000256" key="15">
    <source>
        <dbReference type="ARBA" id="ARBA00023239"/>
    </source>
</evidence>
<keyword evidence="14" id="KW-0206">Cytoskeleton</keyword>
<evidence type="ECO:0000256" key="3">
    <source>
        <dbReference type="ARBA" id="ARBA00005082"/>
    </source>
</evidence>
<dbReference type="EC" id="4.3.1.4" evidence="7"/>
<dbReference type="Gene3D" id="3.30.70.670">
    <property type="entry name" value="Formiminotransferase, C-terminal subdomain"/>
    <property type="match status" value="1"/>
</dbReference>
<comment type="subcellular location">
    <subcellularLocation>
        <location evidence="1">Cytoplasm</location>
        <location evidence="1">Cytoskeleton</location>
        <location evidence="1">Microtubule organizing center</location>
        <location evidence="1">Centrosome</location>
        <location evidence="1">Centriole</location>
    </subcellularLocation>
    <subcellularLocation>
        <location evidence="2">Golgi apparatus</location>
    </subcellularLocation>
</comment>
<feature type="domain" description="Formiminotransferase N-terminal subdomain" evidence="21">
    <location>
        <begin position="3"/>
        <end position="181"/>
    </location>
</feature>
<keyword evidence="10 22" id="KW-0808">Transferase</keyword>
<dbReference type="GO" id="GO:0019557">
    <property type="term" value="P:L-histidine catabolic process to glutamate and formate"/>
    <property type="evidence" value="ECO:0007669"/>
    <property type="project" value="UniProtKB-UniPathway"/>
</dbReference>
<keyword evidence="16" id="KW-0511">Multifunctional enzyme</keyword>
<organism evidence="22 23">
    <name type="scientific">Candidatus Nitrospira inopinata</name>
    <dbReference type="NCBI Taxonomy" id="1715989"/>
    <lineage>
        <taxon>Bacteria</taxon>
        <taxon>Pseudomonadati</taxon>
        <taxon>Nitrospirota</taxon>
        <taxon>Nitrospiria</taxon>
        <taxon>Nitrospirales</taxon>
        <taxon>Nitrospiraceae</taxon>
        <taxon>Nitrospira</taxon>
    </lineage>
</organism>
<evidence type="ECO:0000256" key="10">
    <source>
        <dbReference type="ARBA" id="ARBA00022679"/>
    </source>
</evidence>
<dbReference type="InterPro" id="IPR051623">
    <property type="entry name" value="FTCD"/>
</dbReference>
<evidence type="ECO:0000256" key="9">
    <source>
        <dbReference type="ARBA" id="ARBA00022490"/>
    </source>
</evidence>
<dbReference type="PANTHER" id="PTHR12234:SF8">
    <property type="entry name" value="FORMIMINOTRANSFERASE-CYCLODEAMINASE"/>
    <property type="match status" value="1"/>
</dbReference>
<evidence type="ECO:0000259" key="20">
    <source>
        <dbReference type="SMART" id="SM01221"/>
    </source>
</evidence>
<evidence type="ECO:0000256" key="1">
    <source>
        <dbReference type="ARBA" id="ARBA00004114"/>
    </source>
</evidence>
<dbReference type="AlphaFoldDB" id="A0A0S4KTG6"/>
<keyword evidence="13" id="KW-0333">Golgi apparatus</keyword>
<dbReference type="GO" id="GO:0030409">
    <property type="term" value="F:glutamate formimidoyltransferase activity"/>
    <property type="evidence" value="ECO:0007669"/>
    <property type="project" value="UniProtKB-EC"/>
</dbReference>
<comment type="subunit">
    <text evidence="18">Homooctamer, including four polyglutamate binding sites. The subunits are arranged as a tetramer of dimers, and form a planar ring-shaped structure.</text>
</comment>
<dbReference type="SMART" id="SM01222">
    <property type="entry name" value="FTCD_N"/>
    <property type="match status" value="1"/>
</dbReference>
<dbReference type="PANTHER" id="PTHR12234">
    <property type="entry name" value="FORMIMINOTRANSFERASE-CYCLODEAMINASE"/>
    <property type="match status" value="1"/>
</dbReference>
<dbReference type="Proteomes" id="UP000066284">
    <property type="component" value="Chromosome 1"/>
</dbReference>
<comment type="pathway">
    <text evidence="3">Amino-acid degradation; L-histidine degradation into L-glutamate; L-glutamate from N-formimidoyl-L-glutamate (transferase route): step 1/1.</text>
</comment>
<dbReference type="Gene3D" id="1.20.120.680">
    <property type="entry name" value="Formiminotetrahydrofolate cyclodeaminase monomer, up-and-down helical bundle"/>
    <property type="match status" value="1"/>
</dbReference>
<dbReference type="InterPro" id="IPR037064">
    <property type="entry name" value="Formiminotransferase_N_sf"/>
</dbReference>
<dbReference type="InterPro" id="IPR036178">
    <property type="entry name" value="Formintransfe-cycloase-like_sf"/>
</dbReference>
<dbReference type="InterPro" id="IPR012886">
    <property type="entry name" value="Formiminotransferase_N"/>
</dbReference>
<evidence type="ECO:0000256" key="7">
    <source>
        <dbReference type="ARBA" id="ARBA00012998"/>
    </source>
</evidence>
<evidence type="ECO:0000256" key="8">
    <source>
        <dbReference type="ARBA" id="ARBA00017787"/>
    </source>
</evidence>
<accession>A0A0S4KTG6</accession>
<dbReference type="Gene3D" id="3.30.990.10">
    <property type="entry name" value="Formiminotransferase, N-terminal subdomain"/>
    <property type="match status" value="1"/>
</dbReference>
<dbReference type="SMART" id="SM01221">
    <property type="entry name" value="FTCD"/>
    <property type="match status" value="1"/>
</dbReference>